<dbReference type="PANTHER" id="PTHR10443">
    <property type="entry name" value="MICROSOMAL DIPEPTIDASE"/>
    <property type="match status" value="1"/>
</dbReference>
<dbReference type="InterPro" id="IPR032466">
    <property type="entry name" value="Metal_Hydrolase"/>
</dbReference>
<dbReference type="PANTHER" id="PTHR10443:SF12">
    <property type="entry name" value="DIPEPTIDASE"/>
    <property type="match status" value="1"/>
</dbReference>
<accession>A0A926EFY4</accession>
<dbReference type="SUPFAM" id="SSF51556">
    <property type="entry name" value="Metallo-dependent hydrolases"/>
    <property type="match status" value="1"/>
</dbReference>
<evidence type="ECO:0000313" key="2">
    <source>
        <dbReference type="Proteomes" id="UP000655830"/>
    </source>
</evidence>
<dbReference type="Proteomes" id="UP000655830">
    <property type="component" value="Unassembled WGS sequence"/>
</dbReference>
<dbReference type="GO" id="GO:0070573">
    <property type="term" value="F:metallodipeptidase activity"/>
    <property type="evidence" value="ECO:0007669"/>
    <property type="project" value="InterPro"/>
</dbReference>
<dbReference type="InterPro" id="IPR008257">
    <property type="entry name" value="Pept_M19"/>
</dbReference>
<sequence length="307" mass="35026">MSFIDLHCDTASLIFENKAHLNRNDYHVDIEKMKASHYLAQWFAFFIDIKGLKNTDPFIYLKEMYAYFKAEVEANPDTICIVSTYKDYLKCKAENKIAAFLSLEEGEAIAGVNDPLEKLMELGVTMMTLTWNHMNTWGYPHSILKGLTPKGCELLEGLNHTPILLDVSHLSESAFKDITRLYKKPIIASHCNARNYYDHTRNLSDEAMKVIAESGGIIGTNLYSYFLNTSNHTSIEDLLRNMQYVYNQVGEEALAIGADFDGMSCNLEVCNCGEMDKLMGSMTRIFPMRIIEKICYSNAERIIRENL</sequence>
<comment type="caution">
    <text evidence="1">The sequence shown here is derived from an EMBL/GenBank/DDBJ whole genome shotgun (WGS) entry which is preliminary data.</text>
</comment>
<dbReference type="Gene3D" id="3.20.20.140">
    <property type="entry name" value="Metal-dependent hydrolases"/>
    <property type="match status" value="1"/>
</dbReference>
<dbReference type="Pfam" id="PF01244">
    <property type="entry name" value="Peptidase_M19"/>
    <property type="match status" value="1"/>
</dbReference>
<keyword evidence="2" id="KW-1185">Reference proteome</keyword>
<dbReference type="PROSITE" id="PS51365">
    <property type="entry name" value="RENAL_DIPEPTIDASE_2"/>
    <property type="match status" value="1"/>
</dbReference>
<evidence type="ECO:0000313" key="1">
    <source>
        <dbReference type="EMBL" id="MBC8580391.1"/>
    </source>
</evidence>
<reference evidence="1" key="1">
    <citation type="submission" date="2020-08" db="EMBL/GenBank/DDBJ databases">
        <title>Genome public.</title>
        <authorList>
            <person name="Liu C."/>
            <person name="Sun Q."/>
        </authorList>
    </citation>
    <scope>NUCLEOTIDE SEQUENCE</scope>
    <source>
        <strain evidence="1">NSJ-12</strain>
    </source>
</reference>
<gene>
    <name evidence="1" type="ORF">H8718_12715</name>
</gene>
<name>A0A926EFY4_9FIRM</name>
<protein>
    <submittedName>
        <fullName evidence="1">Membrane dipeptidase</fullName>
    </submittedName>
</protein>
<dbReference type="AlphaFoldDB" id="A0A926EFY4"/>
<organism evidence="1 2">
    <name type="scientific">Zhenhengia yiwuensis</name>
    <dbReference type="NCBI Taxonomy" id="2763666"/>
    <lineage>
        <taxon>Bacteria</taxon>
        <taxon>Bacillati</taxon>
        <taxon>Bacillota</taxon>
        <taxon>Clostridia</taxon>
        <taxon>Lachnospirales</taxon>
        <taxon>Lachnospiraceae</taxon>
        <taxon>Zhenhengia</taxon>
    </lineage>
</organism>
<dbReference type="GO" id="GO:0006508">
    <property type="term" value="P:proteolysis"/>
    <property type="evidence" value="ECO:0007669"/>
    <property type="project" value="InterPro"/>
</dbReference>
<dbReference type="RefSeq" id="WP_249333200.1">
    <property type="nucleotide sequence ID" value="NZ_JACRSY010000020.1"/>
</dbReference>
<dbReference type="EMBL" id="JACRSY010000020">
    <property type="protein sequence ID" value="MBC8580391.1"/>
    <property type="molecule type" value="Genomic_DNA"/>
</dbReference>
<proteinExistence type="predicted"/>